<keyword evidence="2" id="KW-0418">Kinase</keyword>
<dbReference type="SUPFAM" id="SSF56112">
    <property type="entry name" value="Protein kinase-like (PK-like)"/>
    <property type="match status" value="1"/>
</dbReference>
<evidence type="ECO:0000259" key="1">
    <source>
        <dbReference type="Pfam" id="PF01636"/>
    </source>
</evidence>
<evidence type="ECO:0000313" key="3">
    <source>
        <dbReference type="Proteomes" id="UP000294881"/>
    </source>
</evidence>
<sequence length="350" mass="37948">MTGQAALTRADNDQFQQLAVRVQDMIRRAMNADVSISDFGVMEDGHAGLTYGFDVRDSDGAMRGGHILKMAPAGVTRRGNTDVYRQYPLLQALKAEGLLVPEVPWASAGEDLLGAPFIVMEKLPGRVFVVWEPHASFADDPATARSVWLQTATLLASVHRIDWRTALPDWEAPRLLLEEIDRWKSVLRHADNPAWAAAGQALDAALRASLPDPAPIGLVHGDYQPGNILFDNGQATGIIDWELASIGAQGLDVGWMLMMSDGRAWDAGWQPVAPVSGEDIVAAYAAAGGPALANLAWHQALAQYRLGAIACLNVKLHRTGRRRDDLWERFAPSIATLFGHGLRLAEGAAR</sequence>
<dbReference type="AlphaFoldDB" id="A0A4R2GR05"/>
<dbReference type="OrthoDB" id="3806873at2"/>
<dbReference type="EMBL" id="SLWL01000010">
    <property type="protein sequence ID" value="TCO12047.1"/>
    <property type="molecule type" value="Genomic_DNA"/>
</dbReference>
<name>A0A4R2GR05_9HYPH</name>
<accession>A0A4R2GR05</accession>
<dbReference type="Proteomes" id="UP000294881">
    <property type="component" value="Unassembled WGS sequence"/>
</dbReference>
<dbReference type="InterPro" id="IPR002575">
    <property type="entry name" value="Aminoglycoside_PTrfase"/>
</dbReference>
<dbReference type="PANTHER" id="PTHR21310">
    <property type="entry name" value="AMINOGLYCOSIDE PHOSPHOTRANSFERASE-RELATED-RELATED"/>
    <property type="match status" value="1"/>
</dbReference>
<dbReference type="GO" id="GO:0016301">
    <property type="term" value="F:kinase activity"/>
    <property type="evidence" value="ECO:0007669"/>
    <property type="project" value="UniProtKB-KW"/>
</dbReference>
<organism evidence="2 3">
    <name type="scientific">Camelimonas lactis</name>
    <dbReference type="NCBI Taxonomy" id="659006"/>
    <lineage>
        <taxon>Bacteria</taxon>
        <taxon>Pseudomonadati</taxon>
        <taxon>Pseudomonadota</taxon>
        <taxon>Alphaproteobacteria</taxon>
        <taxon>Hyphomicrobiales</taxon>
        <taxon>Chelatococcaceae</taxon>
        <taxon>Camelimonas</taxon>
    </lineage>
</organism>
<keyword evidence="2" id="KW-0808">Transferase</keyword>
<gene>
    <name evidence="2" type="ORF">EV666_11085</name>
</gene>
<dbReference type="PANTHER" id="PTHR21310:SF40">
    <property type="entry name" value="AMINOGLYCOSIDE PHOSPHOTRANSFERASE DOMAIN-CONTAINING PROTEIN-RELATED"/>
    <property type="match status" value="1"/>
</dbReference>
<dbReference type="Pfam" id="PF01636">
    <property type="entry name" value="APH"/>
    <property type="match status" value="1"/>
</dbReference>
<keyword evidence="3" id="KW-1185">Reference proteome</keyword>
<dbReference type="Gene3D" id="3.30.200.20">
    <property type="entry name" value="Phosphorylase Kinase, domain 1"/>
    <property type="match status" value="1"/>
</dbReference>
<dbReference type="RefSeq" id="WP_132008117.1">
    <property type="nucleotide sequence ID" value="NZ_JBHUNN010000002.1"/>
</dbReference>
<reference evidence="2 3" key="1">
    <citation type="submission" date="2019-03" db="EMBL/GenBank/DDBJ databases">
        <title>Genomic Encyclopedia of Type Strains, Phase IV (KMG-IV): sequencing the most valuable type-strain genomes for metagenomic binning, comparative biology and taxonomic classification.</title>
        <authorList>
            <person name="Goeker M."/>
        </authorList>
    </citation>
    <scope>NUCLEOTIDE SEQUENCE [LARGE SCALE GENOMIC DNA]</scope>
    <source>
        <strain evidence="2 3">DSM 22958</strain>
    </source>
</reference>
<dbReference type="InterPro" id="IPR051678">
    <property type="entry name" value="AGP_Transferase"/>
</dbReference>
<dbReference type="CDD" id="cd05154">
    <property type="entry name" value="ACAD10_11_N-like"/>
    <property type="match status" value="1"/>
</dbReference>
<dbReference type="InterPro" id="IPR041726">
    <property type="entry name" value="ACAD10_11_N"/>
</dbReference>
<dbReference type="InterPro" id="IPR011009">
    <property type="entry name" value="Kinase-like_dom_sf"/>
</dbReference>
<feature type="domain" description="Aminoglycoside phosphotransferase" evidence="1">
    <location>
        <begin position="67"/>
        <end position="268"/>
    </location>
</feature>
<evidence type="ECO:0000313" key="2">
    <source>
        <dbReference type="EMBL" id="TCO12047.1"/>
    </source>
</evidence>
<dbReference type="Gene3D" id="3.90.1200.10">
    <property type="match status" value="1"/>
</dbReference>
<proteinExistence type="predicted"/>
<protein>
    <submittedName>
        <fullName evidence="2">Aminoglycoside phosphotransferase (APT) family kinase protein</fullName>
    </submittedName>
</protein>
<comment type="caution">
    <text evidence="2">The sequence shown here is derived from an EMBL/GenBank/DDBJ whole genome shotgun (WGS) entry which is preliminary data.</text>
</comment>